<name>A0A1V4HB43_9BACL</name>
<dbReference type="RefSeq" id="WP_079418523.1">
    <property type="nucleotide sequence ID" value="NZ_MBTG01000040.1"/>
</dbReference>
<dbReference type="InterPro" id="IPR047741">
    <property type="entry name" value="DIP1984-like"/>
</dbReference>
<dbReference type="Gene3D" id="6.10.320.10">
    <property type="match status" value="1"/>
</dbReference>
<dbReference type="NCBIfam" id="NF038048">
    <property type="entry name" value="DIP1984_fam"/>
    <property type="match status" value="1"/>
</dbReference>
<dbReference type="STRING" id="1469647.BC351_37550"/>
<evidence type="ECO:0008006" key="4">
    <source>
        <dbReference type="Google" id="ProtNLM"/>
    </source>
</evidence>
<keyword evidence="1" id="KW-0175">Coiled coil</keyword>
<accession>A0A1V4HB43</accession>
<proteinExistence type="predicted"/>
<dbReference type="Pfam" id="PF20935">
    <property type="entry name" value="DUF6847"/>
    <property type="match status" value="1"/>
</dbReference>
<evidence type="ECO:0000313" key="3">
    <source>
        <dbReference type="Proteomes" id="UP000190626"/>
    </source>
</evidence>
<gene>
    <name evidence="2" type="ORF">BC351_37550</name>
</gene>
<evidence type="ECO:0000256" key="1">
    <source>
        <dbReference type="SAM" id="Coils"/>
    </source>
</evidence>
<feature type="coiled-coil region" evidence="1">
    <location>
        <begin position="76"/>
        <end position="140"/>
    </location>
</feature>
<dbReference type="CDD" id="cd12208">
    <property type="entry name" value="DIP1984-like"/>
    <property type="match status" value="1"/>
</dbReference>
<dbReference type="Proteomes" id="UP000190626">
    <property type="component" value="Unassembled WGS sequence"/>
</dbReference>
<evidence type="ECO:0000313" key="2">
    <source>
        <dbReference type="EMBL" id="OPH49295.1"/>
    </source>
</evidence>
<sequence>MKLAEALVLRADAQRKVAQIKQRLERVIKVQEGEQPAEQPTVLLTELDRTVEELVSWIKKINKTNAYTKFDGHLSIADALAERDNLMQKRNLLNDLLEAATIKQDRYSRSEVKFYRTIEVNELQKQLDDLAKSYRELDFKIQEKNWSVEVIEE</sequence>
<dbReference type="AlphaFoldDB" id="A0A1V4HB43"/>
<reference evidence="3" key="1">
    <citation type="submission" date="2016-07" db="EMBL/GenBank/DDBJ databases">
        <authorList>
            <person name="Florea S."/>
            <person name="Webb J.S."/>
            <person name="Jaromczyk J."/>
            <person name="Schardl C.L."/>
        </authorList>
    </citation>
    <scope>NUCLEOTIDE SEQUENCE [LARGE SCALE GENOMIC DNA]</scope>
    <source>
        <strain evidence="3">CY1</strain>
    </source>
</reference>
<comment type="caution">
    <text evidence="2">The sequence shown here is derived from an EMBL/GenBank/DDBJ whole genome shotgun (WGS) entry which is preliminary data.</text>
</comment>
<organism evidence="2 3">
    <name type="scientific">Paenibacillus ferrarius</name>
    <dbReference type="NCBI Taxonomy" id="1469647"/>
    <lineage>
        <taxon>Bacteria</taxon>
        <taxon>Bacillati</taxon>
        <taxon>Bacillota</taxon>
        <taxon>Bacilli</taxon>
        <taxon>Bacillales</taxon>
        <taxon>Paenibacillaceae</taxon>
        <taxon>Paenibacillus</taxon>
    </lineage>
</organism>
<dbReference type="OrthoDB" id="3730241at2"/>
<dbReference type="EMBL" id="MBTG01000040">
    <property type="protein sequence ID" value="OPH49295.1"/>
    <property type="molecule type" value="Genomic_DNA"/>
</dbReference>
<feature type="coiled-coil region" evidence="1">
    <location>
        <begin position="3"/>
        <end position="30"/>
    </location>
</feature>
<protein>
    <recommendedName>
        <fullName evidence="4">Septicolysin</fullName>
    </recommendedName>
</protein>
<keyword evidence="3" id="KW-1185">Reference proteome</keyword>